<keyword evidence="3" id="KW-1185">Reference proteome</keyword>
<accession>A0ABD3MXU3</accession>
<proteinExistence type="predicted"/>
<evidence type="ECO:0000313" key="2">
    <source>
        <dbReference type="EMBL" id="KAL3768212.1"/>
    </source>
</evidence>
<feature type="region of interest" description="Disordered" evidence="1">
    <location>
        <begin position="244"/>
        <end position="274"/>
    </location>
</feature>
<feature type="compositionally biased region" description="Acidic residues" evidence="1">
    <location>
        <begin position="256"/>
        <end position="265"/>
    </location>
</feature>
<reference evidence="2 3" key="1">
    <citation type="submission" date="2024-10" db="EMBL/GenBank/DDBJ databases">
        <title>Updated reference genomes for cyclostephanoid diatoms.</title>
        <authorList>
            <person name="Roberts W.R."/>
            <person name="Alverson A.J."/>
        </authorList>
    </citation>
    <scope>NUCLEOTIDE SEQUENCE [LARGE SCALE GENOMIC DNA]</scope>
    <source>
        <strain evidence="2 3">AJA232-27</strain>
    </source>
</reference>
<comment type="caution">
    <text evidence="2">The sequence shown here is derived from an EMBL/GenBank/DDBJ whole genome shotgun (WGS) entry which is preliminary data.</text>
</comment>
<name>A0ABD3MXU3_9STRA</name>
<gene>
    <name evidence="2" type="ORF">ACHAWU_001902</name>
</gene>
<organism evidence="2 3">
    <name type="scientific">Discostella pseudostelligera</name>
    <dbReference type="NCBI Taxonomy" id="259834"/>
    <lineage>
        <taxon>Eukaryota</taxon>
        <taxon>Sar</taxon>
        <taxon>Stramenopiles</taxon>
        <taxon>Ochrophyta</taxon>
        <taxon>Bacillariophyta</taxon>
        <taxon>Coscinodiscophyceae</taxon>
        <taxon>Thalassiosirophycidae</taxon>
        <taxon>Stephanodiscales</taxon>
        <taxon>Stephanodiscaceae</taxon>
        <taxon>Discostella</taxon>
    </lineage>
</organism>
<dbReference type="EMBL" id="JALLBG020000068">
    <property type="protein sequence ID" value="KAL3768212.1"/>
    <property type="molecule type" value="Genomic_DNA"/>
</dbReference>
<dbReference type="AlphaFoldDB" id="A0ABD3MXU3"/>
<evidence type="ECO:0000313" key="3">
    <source>
        <dbReference type="Proteomes" id="UP001530293"/>
    </source>
</evidence>
<sequence length="326" mass="36666">MGHPAQQCATTSICSRSFRSVLPRRLASSSISSTDESRSKSNNDASAINDMKSLGEKLIMQAALQCGATEPMMCIEWKADRIVVTVDVTKDDNYVEEGDDDIFYGDEEDDSVLMDGDVDGILLDSLEEGGDIMYDDEFDFDADDNVDDDIIDPQDEVGDDDYESTFESESNNNRIDISRIARTINELLAQDGEDSSSFTIAKLHEIEVTTPEFDNVLRGKRMFESYKGFDVTVEYWEEEKKKKAKKVKSKSQKDNSDDDDDDENDGGDKDSTTEKLKLKIAEGKLVGRDYDKEITMINIKGRVAKIRNDMIERVCLPKAKREKGVK</sequence>
<protein>
    <submittedName>
        <fullName evidence="2">Uncharacterized protein</fullName>
    </submittedName>
</protein>
<evidence type="ECO:0000256" key="1">
    <source>
        <dbReference type="SAM" id="MobiDB-lite"/>
    </source>
</evidence>
<dbReference type="Proteomes" id="UP001530293">
    <property type="component" value="Unassembled WGS sequence"/>
</dbReference>